<dbReference type="Proteomes" id="UP000503349">
    <property type="component" value="Chromosome 15"/>
</dbReference>
<evidence type="ECO:0000256" key="5">
    <source>
        <dbReference type="ARBA" id="ARBA00022737"/>
    </source>
</evidence>
<feature type="signal peptide" evidence="14">
    <location>
        <begin position="1"/>
        <end position="20"/>
    </location>
</feature>
<proteinExistence type="inferred from homology"/>
<evidence type="ECO:0000256" key="12">
    <source>
        <dbReference type="SAM" id="MobiDB-lite"/>
    </source>
</evidence>
<reference evidence="16 17" key="1">
    <citation type="submission" date="2019-02" db="EMBL/GenBank/DDBJ databases">
        <title>Opniocepnalus argus genome.</title>
        <authorList>
            <person name="Zhou C."/>
            <person name="Xiao S."/>
        </authorList>
    </citation>
    <scope>NUCLEOTIDE SEQUENCE [LARGE SCALE GENOMIC DNA]</scope>
    <source>
        <strain evidence="16">OARG1902GOOAL</strain>
        <tissue evidence="16">Muscle</tissue>
    </source>
</reference>
<evidence type="ECO:0000259" key="15">
    <source>
        <dbReference type="PROSITE" id="PS50835"/>
    </source>
</evidence>
<evidence type="ECO:0000256" key="8">
    <source>
        <dbReference type="ARBA" id="ARBA00023136"/>
    </source>
</evidence>
<dbReference type="Gene3D" id="2.60.40.10">
    <property type="entry name" value="Immunoglobulins"/>
    <property type="match status" value="3"/>
</dbReference>
<dbReference type="InterPro" id="IPR003987">
    <property type="entry name" value="ICAM_VCAM_N"/>
</dbReference>
<evidence type="ECO:0000256" key="7">
    <source>
        <dbReference type="ARBA" id="ARBA00022989"/>
    </source>
</evidence>
<dbReference type="SUPFAM" id="SSF48726">
    <property type="entry name" value="Immunoglobulin"/>
    <property type="match status" value="3"/>
</dbReference>
<feature type="chain" id="PRO_5026009784" evidence="14">
    <location>
        <begin position="21"/>
        <end position="355"/>
    </location>
</feature>
<evidence type="ECO:0000256" key="6">
    <source>
        <dbReference type="ARBA" id="ARBA00022889"/>
    </source>
</evidence>
<dbReference type="PROSITE" id="PS50835">
    <property type="entry name" value="IG_LIKE"/>
    <property type="match status" value="2"/>
</dbReference>
<feature type="region of interest" description="Disordered" evidence="12">
    <location>
        <begin position="249"/>
        <end position="274"/>
    </location>
</feature>
<dbReference type="InterPro" id="IPR007110">
    <property type="entry name" value="Ig-like_dom"/>
</dbReference>
<evidence type="ECO:0000256" key="2">
    <source>
        <dbReference type="ARBA" id="ARBA00005925"/>
    </source>
</evidence>
<dbReference type="Pfam" id="PF03921">
    <property type="entry name" value="ICAM_N"/>
    <property type="match status" value="1"/>
</dbReference>
<gene>
    <name evidence="16" type="ORF">EXN66_Car015714</name>
</gene>
<dbReference type="Pfam" id="PF13895">
    <property type="entry name" value="Ig_2"/>
    <property type="match status" value="1"/>
</dbReference>
<keyword evidence="8 13" id="KW-0472">Membrane</keyword>
<evidence type="ECO:0000256" key="14">
    <source>
        <dbReference type="SAM" id="SignalP"/>
    </source>
</evidence>
<dbReference type="AlphaFoldDB" id="A0A6G1QC19"/>
<feature type="domain" description="Ig-like" evidence="15">
    <location>
        <begin position="109"/>
        <end position="213"/>
    </location>
</feature>
<evidence type="ECO:0000256" key="10">
    <source>
        <dbReference type="ARBA" id="ARBA00023180"/>
    </source>
</evidence>
<dbReference type="GO" id="GO:0016020">
    <property type="term" value="C:membrane"/>
    <property type="evidence" value="ECO:0007669"/>
    <property type="project" value="UniProtKB-SubCell"/>
</dbReference>
<comment type="similarity">
    <text evidence="2">Belongs to the immunoglobulin superfamily. ICAM family.</text>
</comment>
<protein>
    <submittedName>
        <fullName evidence="16">Intercellular adhesion molecule 2</fullName>
    </submittedName>
</protein>
<accession>A0A6G1QC19</accession>
<dbReference type="InterPro" id="IPR013768">
    <property type="entry name" value="ICAM_N"/>
</dbReference>
<keyword evidence="7 13" id="KW-1133">Transmembrane helix</keyword>
<feature type="domain" description="Ig-like" evidence="15">
    <location>
        <begin position="218"/>
        <end position="300"/>
    </location>
</feature>
<evidence type="ECO:0000313" key="17">
    <source>
        <dbReference type="Proteomes" id="UP000503349"/>
    </source>
</evidence>
<keyword evidence="6" id="KW-0130">Cell adhesion</keyword>
<dbReference type="PRINTS" id="PR01472">
    <property type="entry name" value="ICAMVCAM1"/>
</dbReference>
<dbReference type="PANTHER" id="PTHR13771:SF9">
    <property type="entry name" value="INTERCELLULAR ADHESION MOLECULE 5"/>
    <property type="match status" value="1"/>
</dbReference>
<evidence type="ECO:0000256" key="4">
    <source>
        <dbReference type="ARBA" id="ARBA00022729"/>
    </source>
</evidence>
<keyword evidence="10" id="KW-0325">Glycoprotein</keyword>
<dbReference type="InterPro" id="IPR047012">
    <property type="entry name" value="ICAM_VCAM"/>
</dbReference>
<evidence type="ECO:0000256" key="11">
    <source>
        <dbReference type="ARBA" id="ARBA00023319"/>
    </source>
</evidence>
<reference evidence="17" key="2">
    <citation type="submission" date="2019-02" db="EMBL/GenBank/DDBJ databases">
        <title>Opniocepnalus argus Var Kimnra genome.</title>
        <authorList>
            <person name="Zhou C."/>
            <person name="Xiao S."/>
        </authorList>
    </citation>
    <scope>NUCLEOTIDE SEQUENCE [LARGE SCALE GENOMIC DNA]</scope>
</reference>
<keyword evidence="5" id="KW-0677">Repeat</keyword>
<evidence type="ECO:0000256" key="9">
    <source>
        <dbReference type="ARBA" id="ARBA00023157"/>
    </source>
</evidence>
<evidence type="ECO:0000256" key="1">
    <source>
        <dbReference type="ARBA" id="ARBA00004479"/>
    </source>
</evidence>
<comment type="subcellular location">
    <subcellularLocation>
        <location evidence="1">Membrane</location>
        <topology evidence="1">Single-pass type I membrane protein</topology>
    </subcellularLocation>
</comment>
<organism evidence="16 17">
    <name type="scientific">Channa argus</name>
    <name type="common">Northern snakehead</name>
    <name type="synonym">Ophicephalus argus</name>
    <dbReference type="NCBI Taxonomy" id="215402"/>
    <lineage>
        <taxon>Eukaryota</taxon>
        <taxon>Metazoa</taxon>
        <taxon>Chordata</taxon>
        <taxon>Craniata</taxon>
        <taxon>Vertebrata</taxon>
        <taxon>Euteleostomi</taxon>
        <taxon>Actinopterygii</taxon>
        <taxon>Neopterygii</taxon>
        <taxon>Teleostei</taxon>
        <taxon>Neoteleostei</taxon>
        <taxon>Acanthomorphata</taxon>
        <taxon>Anabantaria</taxon>
        <taxon>Anabantiformes</taxon>
        <taxon>Channoidei</taxon>
        <taxon>Channidae</taxon>
        <taxon>Channa</taxon>
    </lineage>
</organism>
<keyword evidence="3 13" id="KW-0812">Transmembrane</keyword>
<dbReference type="InterPro" id="IPR036179">
    <property type="entry name" value="Ig-like_dom_sf"/>
</dbReference>
<keyword evidence="17" id="KW-1185">Reference proteome</keyword>
<dbReference type="PANTHER" id="PTHR13771">
    <property type="entry name" value="INTERCELLULAR ADHESION MOLECULE"/>
    <property type="match status" value="1"/>
</dbReference>
<dbReference type="InterPro" id="IPR013783">
    <property type="entry name" value="Ig-like_fold"/>
</dbReference>
<dbReference type="Pfam" id="PF08205">
    <property type="entry name" value="C2-set_2"/>
    <property type="match status" value="1"/>
</dbReference>
<feature type="compositionally biased region" description="Basic and acidic residues" evidence="12">
    <location>
        <begin position="253"/>
        <end position="267"/>
    </location>
</feature>
<keyword evidence="9" id="KW-1015">Disulfide bond</keyword>
<evidence type="ECO:0000256" key="13">
    <source>
        <dbReference type="SAM" id="Phobius"/>
    </source>
</evidence>
<name>A0A6G1QC19_CHAAH</name>
<keyword evidence="11" id="KW-0393">Immunoglobulin domain</keyword>
<sequence length="355" mass="38472">MMSFFLLGGFIACAGKHVGASCPVVMSPPAVVVAFGNSFSVNCTSLSNQIDGMGWESSAGGTKLTTNVTSVPLNIASIQQWSLEPTCYINFISGRQCLTNLPVTVYKTPDIVTVSQLSPTDPMVEGRMYILKCNVANVAPARSLSVQWYKGNEMFHTETFTETSLSPLNMTSTLNLTAHRDDNGTQIWCKANLNFFPAGPNISSMSTKREEMTVLYPPTFFKPANETVEIKAKSKLLLNCTATGNPAPVYSWDHPRPSEQTNEDKNENPPIFSPSYHLPGNYSCTVSNSQGTKTKYFNVIQEPGNRTTFAAIVAVFVCLGILLFIAGFFFVTPNGSFSLNTGSYMGGQPVPSGPV</sequence>
<dbReference type="GO" id="GO:0098609">
    <property type="term" value="P:cell-cell adhesion"/>
    <property type="evidence" value="ECO:0007669"/>
    <property type="project" value="InterPro"/>
</dbReference>
<dbReference type="GO" id="GO:0005178">
    <property type="term" value="F:integrin binding"/>
    <property type="evidence" value="ECO:0007669"/>
    <property type="project" value="InterPro"/>
</dbReference>
<feature type="transmembrane region" description="Helical" evidence="13">
    <location>
        <begin position="309"/>
        <end position="331"/>
    </location>
</feature>
<evidence type="ECO:0000256" key="3">
    <source>
        <dbReference type="ARBA" id="ARBA00022692"/>
    </source>
</evidence>
<dbReference type="EMBL" id="CM015726">
    <property type="protein sequence ID" value="KAF3700027.1"/>
    <property type="molecule type" value="Genomic_DNA"/>
</dbReference>
<keyword evidence="4 14" id="KW-0732">Signal</keyword>
<evidence type="ECO:0000313" key="16">
    <source>
        <dbReference type="EMBL" id="KAF3700027.1"/>
    </source>
</evidence>
<dbReference type="InterPro" id="IPR013162">
    <property type="entry name" value="CD80_C2-set"/>
</dbReference>